<organism evidence="1 2">
    <name type="scientific">Rhodanobacter soli</name>
    <dbReference type="NCBI Taxonomy" id="590609"/>
    <lineage>
        <taxon>Bacteria</taxon>
        <taxon>Pseudomonadati</taxon>
        <taxon>Pseudomonadota</taxon>
        <taxon>Gammaproteobacteria</taxon>
        <taxon>Lysobacterales</taxon>
        <taxon>Rhodanobacteraceae</taxon>
        <taxon>Rhodanobacter</taxon>
    </lineage>
</organism>
<name>A0ABV2PX00_9GAMM</name>
<evidence type="ECO:0000313" key="1">
    <source>
        <dbReference type="EMBL" id="MET4569378.1"/>
    </source>
</evidence>
<keyword evidence="2" id="KW-1185">Reference proteome</keyword>
<dbReference type="EMBL" id="JBEPSD010000001">
    <property type="protein sequence ID" value="MET4569378.1"/>
    <property type="molecule type" value="Genomic_DNA"/>
</dbReference>
<protein>
    <submittedName>
        <fullName evidence="1">Uncharacterized protein</fullName>
    </submittedName>
</protein>
<gene>
    <name evidence="1" type="ORF">ABIE04_001705</name>
</gene>
<accession>A0ABV2PX00</accession>
<dbReference type="Proteomes" id="UP001549251">
    <property type="component" value="Unassembled WGS sequence"/>
</dbReference>
<sequence>MMRFVPASWGGHCPPLLTVRIVEKHGGHCPPYGSLARWPESIAHRVRSYRSSSATIASRIRNFCTLPVTVIGNASTKRT</sequence>
<reference evidence="1 2" key="1">
    <citation type="submission" date="2024-06" db="EMBL/GenBank/DDBJ databases">
        <title>Sorghum-associated microbial communities from plants grown in Nebraska, USA.</title>
        <authorList>
            <person name="Schachtman D."/>
        </authorList>
    </citation>
    <scope>NUCLEOTIDE SEQUENCE [LARGE SCALE GENOMIC DNA]</scope>
    <source>
        <strain evidence="1 2">1757</strain>
    </source>
</reference>
<evidence type="ECO:0000313" key="2">
    <source>
        <dbReference type="Proteomes" id="UP001549251"/>
    </source>
</evidence>
<proteinExistence type="predicted"/>
<comment type="caution">
    <text evidence="1">The sequence shown here is derived from an EMBL/GenBank/DDBJ whole genome shotgun (WGS) entry which is preliminary data.</text>
</comment>